<dbReference type="Pfam" id="PF07508">
    <property type="entry name" value="Recombinase"/>
    <property type="match status" value="1"/>
</dbReference>
<evidence type="ECO:0000313" key="4">
    <source>
        <dbReference type="Proteomes" id="UP001144280"/>
    </source>
</evidence>
<organism evidence="3 4">
    <name type="scientific">Phytohabitans aurantiacus</name>
    <dbReference type="NCBI Taxonomy" id="3016789"/>
    <lineage>
        <taxon>Bacteria</taxon>
        <taxon>Bacillati</taxon>
        <taxon>Actinomycetota</taxon>
        <taxon>Actinomycetes</taxon>
        <taxon>Micromonosporales</taxon>
        <taxon>Micromonosporaceae</taxon>
    </lineage>
</organism>
<feature type="region of interest" description="Disordered" evidence="1">
    <location>
        <begin position="1"/>
        <end position="20"/>
    </location>
</feature>
<evidence type="ECO:0000259" key="2">
    <source>
        <dbReference type="Pfam" id="PF07508"/>
    </source>
</evidence>
<evidence type="ECO:0000256" key="1">
    <source>
        <dbReference type="SAM" id="MobiDB-lite"/>
    </source>
</evidence>
<feature type="domain" description="Recombinase" evidence="2">
    <location>
        <begin position="23"/>
        <end position="65"/>
    </location>
</feature>
<accession>A0ABQ5R2C3</accession>
<proteinExistence type="predicted"/>
<gene>
    <name evidence="3" type="ORF">Pa4123_62080</name>
</gene>
<sequence length="77" mass="8242">MAAARQRGVRLGRPPAPLPASAQRAAELRDQGLSLAQIAAALEAERVPTPTGKGPWGKSNVQYVLARWDRERGGGRQ</sequence>
<evidence type="ECO:0000313" key="3">
    <source>
        <dbReference type="EMBL" id="GLI00932.1"/>
    </source>
</evidence>
<reference evidence="3" key="1">
    <citation type="submission" date="2022-12" db="EMBL/GenBank/DDBJ databases">
        <title>New Phytohabitans aurantiacus sp. RD004123 nov., an actinomycete isolated from soil.</title>
        <authorList>
            <person name="Triningsih D.W."/>
            <person name="Harunari E."/>
            <person name="Igarashi Y."/>
        </authorList>
    </citation>
    <scope>NUCLEOTIDE SEQUENCE</scope>
    <source>
        <strain evidence="3">RD004123</strain>
    </source>
</reference>
<name>A0ABQ5R2C3_9ACTN</name>
<comment type="caution">
    <text evidence="3">The sequence shown here is derived from an EMBL/GenBank/DDBJ whole genome shotgun (WGS) entry which is preliminary data.</text>
</comment>
<dbReference type="InterPro" id="IPR011109">
    <property type="entry name" value="DNA_bind_recombinase_dom"/>
</dbReference>
<protein>
    <recommendedName>
        <fullName evidence="2">Recombinase domain-containing protein</fullName>
    </recommendedName>
</protein>
<keyword evidence="4" id="KW-1185">Reference proteome</keyword>
<dbReference type="EMBL" id="BSDI01000038">
    <property type="protein sequence ID" value="GLI00932.1"/>
    <property type="molecule type" value="Genomic_DNA"/>
</dbReference>
<dbReference type="Proteomes" id="UP001144280">
    <property type="component" value="Unassembled WGS sequence"/>
</dbReference>